<dbReference type="InterPro" id="IPR054580">
    <property type="entry name" value="SlmA-like_C"/>
</dbReference>
<name>A0A2Z6ID38_9BURK</name>
<dbReference type="Pfam" id="PF22276">
    <property type="entry name" value="SlmA-like_C"/>
    <property type="match status" value="1"/>
</dbReference>
<evidence type="ECO:0000313" key="7">
    <source>
        <dbReference type="Proteomes" id="UP000271003"/>
    </source>
</evidence>
<dbReference type="GO" id="GO:0003700">
    <property type="term" value="F:DNA-binding transcription factor activity"/>
    <property type="evidence" value="ECO:0007669"/>
    <property type="project" value="TreeGrafter"/>
</dbReference>
<feature type="compositionally biased region" description="Polar residues" evidence="4">
    <location>
        <begin position="7"/>
        <end position="20"/>
    </location>
</feature>
<evidence type="ECO:0000256" key="4">
    <source>
        <dbReference type="SAM" id="MobiDB-lite"/>
    </source>
</evidence>
<gene>
    <name evidence="6" type="primary">slmA</name>
    <name evidence="6" type="ORF">SUTMEG_09090</name>
</gene>
<dbReference type="Proteomes" id="UP000271003">
    <property type="component" value="Chromosome"/>
</dbReference>
<feature type="region of interest" description="Disordered" evidence="4">
    <location>
        <begin position="1"/>
        <end position="27"/>
    </location>
</feature>
<proteinExistence type="predicted"/>
<evidence type="ECO:0000256" key="2">
    <source>
        <dbReference type="ARBA" id="ARBA00023125"/>
    </source>
</evidence>
<feature type="DNA-binding region" description="H-T-H motif" evidence="3">
    <location>
        <begin position="53"/>
        <end position="72"/>
    </location>
</feature>
<dbReference type="InterPro" id="IPR036271">
    <property type="entry name" value="Tet_transcr_reg_TetR-rel_C_sf"/>
</dbReference>
<keyword evidence="1" id="KW-0175">Coiled coil</keyword>
<evidence type="ECO:0000313" key="6">
    <source>
        <dbReference type="EMBL" id="BBF23018.1"/>
    </source>
</evidence>
<dbReference type="SUPFAM" id="SSF46689">
    <property type="entry name" value="Homeodomain-like"/>
    <property type="match status" value="1"/>
</dbReference>
<dbReference type="InterPro" id="IPR001647">
    <property type="entry name" value="HTH_TetR"/>
</dbReference>
<dbReference type="PANTHER" id="PTHR30055:SF183">
    <property type="entry name" value="NUCLEOID OCCLUSION FACTOR SLMA"/>
    <property type="match status" value="1"/>
</dbReference>
<dbReference type="EMBL" id="AP018786">
    <property type="protein sequence ID" value="BBF23018.1"/>
    <property type="molecule type" value="Genomic_DNA"/>
</dbReference>
<reference evidence="6 7" key="1">
    <citation type="journal article" date="2018" name="Int. J. Syst. Evol. Microbiol.">
        <title>Mesosutterella multiformis gen. nov., sp. nov., a member of the family Sutterellaceae and Sutterella megalosphaeroides sp. nov., isolated from human faeces.</title>
        <authorList>
            <person name="Sakamoto M."/>
            <person name="Ikeyama N."/>
            <person name="Kunihiro T."/>
            <person name="Iino T."/>
            <person name="Yuki M."/>
            <person name="Ohkuma M."/>
        </authorList>
    </citation>
    <scope>NUCLEOTIDE SEQUENCE [LARGE SCALE GENOMIC DNA]</scope>
    <source>
        <strain evidence="6 7">6FBBBH3</strain>
    </source>
</reference>
<dbReference type="NCBIfam" id="NF007015">
    <property type="entry name" value="PRK09480.1"/>
    <property type="match status" value="1"/>
</dbReference>
<protein>
    <submittedName>
        <fullName evidence="6">Nucleoid occlusion factor SlmA</fullName>
    </submittedName>
</protein>
<evidence type="ECO:0000256" key="3">
    <source>
        <dbReference type="PROSITE-ProRule" id="PRU00335"/>
    </source>
</evidence>
<evidence type="ECO:0000256" key="1">
    <source>
        <dbReference type="ARBA" id="ARBA00023054"/>
    </source>
</evidence>
<dbReference type="Gene3D" id="1.10.357.10">
    <property type="entry name" value="Tetracycline Repressor, domain 2"/>
    <property type="match status" value="1"/>
</dbReference>
<dbReference type="PROSITE" id="PS50977">
    <property type="entry name" value="HTH_TETR_2"/>
    <property type="match status" value="1"/>
</dbReference>
<keyword evidence="7" id="KW-1185">Reference proteome</keyword>
<keyword evidence="2 3" id="KW-0238">DNA-binding</keyword>
<dbReference type="PANTHER" id="PTHR30055">
    <property type="entry name" value="HTH-TYPE TRANSCRIPTIONAL REGULATOR RUTR"/>
    <property type="match status" value="1"/>
</dbReference>
<dbReference type="AlphaFoldDB" id="A0A2Z6ID38"/>
<dbReference type="OrthoDB" id="9179041at2"/>
<sequence length="218" mass="24160">MSDSHDSQLASKNLQSSNLQPVRRTRKPRADRRIEILKTVATLLADPKVDRITTAQIARELALSEAALYRIFISKADIYLGLLDLMEGSVVEVFERIAADPALPATNDRVRTMVRALLDFGTANPGFARVFAGQVFLGEDERLMQRLALVFDKFEAAFRQRYREGVMAGELPADFNTTAKANLIMSWVIGRWTRYAVTGFKGARPNDAAASAVEALLA</sequence>
<feature type="domain" description="HTH tetR-type" evidence="5">
    <location>
        <begin position="30"/>
        <end position="90"/>
    </location>
</feature>
<dbReference type="RefSeq" id="WP_120176670.1">
    <property type="nucleotide sequence ID" value="NZ_AP018786.1"/>
</dbReference>
<dbReference type="KEGG" id="sutt:SUTMEG_09090"/>
<dbReference type="SUPFAM" id="SSF48498">
    <property type="entry name" value="Tetracyclin repressor-like, C-terminal domain"/>
    <property type="match status" value="1"/>
</dbReference>
<evidence type="ECO:0000259" key="5">
    <source>
        <dbReference type="PROSITE" id="PS50977"/>
    </source>
</evidence>
<dbReference type="InterPro" id="IPR009057">
    <property type="entry name" value="Homeodomain-like_sf"/>
</dbReference>
<dbReference type="InterPro" id="IPR050109">
    <property type="entry name" value="HTH-type_TetR-like_transc_reg"/>
</dbReference>
<dbReference type="GO" id="GO:0000976">
    <property type="term" value="F:transcription cis-regulatory region binding"/>
    <property type="evidence" value="ECO:0007669"/>
    <property type="project" value="TreeGrafter"/>
</dbReference>
<accession>A0A2Z6ID38</accession>
<organism evidence="6 7">
    <name type="scientific">Sutterella megalosphaeroides</name>
    <dbReference type="NCBI Taxonomy" id="2494234"/>
    <lineage>
        <taxon>Bacteria</taxon>
        <taxon>Pseudomonadati</taxon>
        <taxon>Pseudomonadota</taxon>
        <taxon>Betaproteobacteria</taxon>
        <taxon>Burkholderiales</taxon>
        <taxon>Sutterellaceae</taxon>
        <taxon>Sutterella</taxon>
    </lineage>
</organism>